<dbReference type="InterPro" id="IPR053734">
    <property type="entry name" value="Phage_Head-Tail_Connect_sf"/>
</dbReference>
<evidence type="ECO:0000313" key="2">
    <source>
        <dbReference type="Proteomes" id="UP000441404"/>
    </source>
</evidence>
<sequence>MHDFRALGNELDASVFDALADQADIAGRPVRGMFSSPWLAPQVGRLDTGLIEPQLIVRDLDAVDVARGTTLSFDGQTFEVVGIEPDGTGVTALILRPMA</sequence>
<dbReference type="GO" id="GO:0019068">
    <property type="term" value="P:virion assembly"/>
    <property type="evidence" value="ECO:0007669"/>
    <property type="project" value="InterPro"/>
</dbReference>
<dbReference type="Gene3D" id="2.40.10.180">
    <property type="entry name" value="Phage tail proteins"/>
    <property type="match status" value="1"/>
</dbReference>
<accession>A0A7X1W7Y5</accession>
<dbReference type="Proteomes" id="UP000441404">
    <property type="component" value="Unassembled WGS sequence"/>
</dbReference>
<name>A0A7X1W7Y5_9PSED</name>
<dbReference type="SUPFAM" id="SSF69279">
    <property type="entry name" value="Phage tail proteins"/>
    <property type="match status" value="1"/>
</dbReference>
<dbReference type="Pfam" id="PF05354">
    <property type="entry name" value="Phage_attach"/>
    <property type="match status" value="1"/>
</dbReference>
<comment type="caution">
    <text evidence="1">The sequence shown here is derived from an EMBL/GenBank/DDBJ whole genome shotgun (WGS) entry which is preliminary data.</text>
</comment>
<dbReference type="RefSeq" id="WP_153429478.1">
    <property type="nucleotide sequence ID" value="NZ_WIWJ01000009.1"/>
</dbReference>
<dbReference type="InterPro" id="IPR008018">
    <property type="entry name" value="Phage_tail_attach_FII"/>
</dbReference>
<dbReference type="EMBL" id="WIWJ01000009">
    <property type="protein sequence ID" value="MQT46498.1"/>
    <property type="molecule type" value="Genomic_DNA"/>
</dbReference>
<proteinExistence type="predicted"/>
<gene>
    <name evidence="1" type="ORF">GHO40_07120</name>
</gene>
<protein>
    <submittedName>
        <fullName evidence="1">Uncharacterized protein</fullName>
    </submittedName>
</protein>
<evidence type="ECO:0000313" key="1">
    <source>
        <dbReference type="EMBL" id="MQT46498.1"/>
    </source>
</evidence>
<organism evidence="1 2">
    <name type="scientific">Pseudomonas helleri</name>
    <dbReference type="NCBI Taxonomy" id="1608996"/>
    <lineage>
        <taxon>Bacteria</taxon>
        <taxon>Pseudomonadati</taxon>
        <taxon>Pseudomonadota</taxon>
        <taxon>Gammaproteobacteria</taxon>
        <taxon>Pseudomonadales</taxon>
        <taxon>Pseudomonadaceae</taxon>
        <taxon>Pseudomonas</taxon>
    </lineage>
</organism>
<dbReference type="AlphaFoldDB" id="A0A7X1W7Y5"/>
<reference evidence="1 2" key="1">
    <citation type="submission" date="2019-10" db="EMBL/GenBank/DDBJ databases">
        <title>Evaluation of single-gene subtyping targets for Pseudomonas.</title>
        <authorList>
            <person name="Reichler S.J."/>
            <person name="Orsi R.H."/>
            <person name="Wiedmann M."/>
            <person name="Martin N.H."/>
            <person name="Murphy S.I."/>
        </authorList>
    </citation>
    <scope>NUCLEOTIDE SEQUENCE [LARGE SCALE GENOMIC DNA]</scope>
    <source>
        <strain evidence="1 2">FSL R10-3257</strain>
    </source>
</reference>